<dbReference type="InterPro" id="IPR001494">
    <property type="entry name" value="Importin-beta_N"/>
</dbReference>
<comment type="subcellular location">
    <subcellularLocation>
        <location evidence="1">Cytoplasm</location>
    </subcellularLocation>
</comment>
<dbReference type="Pfam" id="PF13513">
    <property type="entry name" value="HEAT_EZ"/>
    <property type="match status" value="1"/>
</dbReference>
<dbReference type="GO" id="GO:0006606">
    <property type="term" value="P:protein import into nucleus"/>
    <property type="evidence" value="ECO:0000318"/>
    <property type="project" value="GO_Central"/>
</dbReference>
<dbReference type="GO" id="GO:0005737">
    <property type="term" value="C:cytoplasm"/>
    <property type="evidence" value="ECO:0000318"/>
    <property type="project" value="GO_Central"/>
</dbReference>
<dbReference type="FunFam" id="1.25.10.10:FF:000027">
    <property type="entry name" value="Importin subunit beta-1"/>
    <property type="match status" value="1"/>
</dbReference>
<dbReference type="PANTHER" id="PTHR10527">
    <property type="entry name" value="IMPORTIN BETA"/>
    <property type="match status" value="1"/>
</dbReference>
<keyword evidence="6" id="KW-0653">Protein transport</keyword>
<dbReference type="Proteomes" id="UP000054558">
    <property type="component" value="Unassembled WGS sequence"/>
</dbReference>
<dbReference type="AlphaFoldDB" id="A0A1Y1I5L2"/>
<evidence type="ECO:0000313" key="8">
    <source>
        <dbReference type="EMBL" id="GAQ85242.1"/>
    </source>
</evidence>
<accession>A0A1Y1I5L2</accession>
<dbReference type="Pfam" id="PF25574">
    <property type="entry name" value="TPR_IMB1"/>
    <property type="match status" value="1"/>
</dbReference>
<evidence type="ECO:0000256" key="1">
    <source>
        <dbReference type="ARBA" id="ARBA00004496"/>
    </source>
</evidence>
<evidence type="ECO:0000256" key="3">
    <source>
        <dbReference type="ARBA" id="ARBA00022448"/>
    </source>
</evidence>
<keyword evidence="4" id="KW-0963">Cytoplasm</keyword>
<evidence type="ECO:0000256" key="4">
    <source>
        <dbReference type="ARBA" id="ARBA00022490"/>
    </source>
</evidence>
<dbReference type="Gene3D" id="1.25.10.10">
    <property type="entry name" value="Leucine-rich Repeat Variant"/>
    <property type="match status" value="1"/>
</dbReference>
<dbReference type="EMBL" id="DF237174">
    <property type="protein sequence ID" value="GAQ85242.1"/>
    <property type="molecule type" value="Genomic_DNA"/>
</dbReference>
<name>A0A1Y1I5L2_KLENI</name>
<dbReference type="InterPro" id="IPR016024">
    <property type="entry name" value="ARM-type_fold"/>
</dbReference>
<dbReference type="STRING" id="105231.A0A1Y1I5L2"/>
<protein>
    <submittedName>
        <fullName evidence="8">Karyopherin beta 1</fullName>
    </submittedName>
</protein>
<dbReference type="OrthoDB" id="10263328at2759"/>
<sequence length="873" mass="95819">MAMVEVTQILLSAQSADANIRQQAEESLKQFQEQNFAGLLLSLSRELSTEDKPADSRRLAGLVLKNALDAKEAPRKEEYTQRWIALDVAAKKQIKAALLSTLGSVTADARHTSAQVIAKVAAIELPRSEWPELIGTLLGNMGPLGAVEQPTHLKQSTLEALGYVCEEISSDVLAQDQVNSILTAVVQGMNVTETSNEVRLAATRALYNALDFAQTNFENEMERNYIMQVVCQTTSSPDGKVRQAAFECLVAIAGSYYEKLAQYMPEIFSITSKAAKDDEEPVALQAIELWSTICDEEIEIQEEYEGDSEITNYHFIKQALPALIPMLLETLTKQEEDQDTDENAWNLAMAGGTALGLVARTVGDDVVPLVMPYVQENIMKPDWRCREAATFAFGSILDGPSPEKLAPLVNMAIGFLLNAMKDENSHVKDTTAWTIGRICEFLHGPGMENTVINGQNLQPIVTVLLESIKDVPNVAEKVCGAIYFLAQGFEDSNGTSPLSPYFQVVVQALLATADREDATDTHLQASAYETMNEVVRSSTDDTVQVVVQLIPVIMGKLGATLGMQILSADDKERQSELQALLCGVLQVIIQKLGANDNTKLGVVQYADNLMELFLRVFACRSATVHEEAMLAIGALAYAVGAGFAKYMPEFYKYVEMGLKNHEEYQVCQVTVGVVGDLCRALEARVLPYCDGIMTELLKDLSSKQLHRSVKPPIFSCFGDIALAIGDAFEKYLAYAVPMLQGAAELSAAQMGQGDEELLDYNNQLRGGIFEAYSGLLMGFKGTPKADLLVPYAEHIVAFIETVYKDNERDETVTKAAIGVLGDLADTLKGAVAPLFQQRTFWREFAEECMQNEDYRIKETGQWASNVISQLVES</sequence>
<dbReference type="InterPro" id="IPR058584">
    <property type="entry name" value="IMB1_TNPO1-like_TPR"/>
</dbReference>
<evidence type="ECO:0000313" key="9">
    <source>
        <dbReference type="Proteomes" id="UP000054558"/>
    </source>
</evidence>
<evidence type="ECO:0000259" key="7">
    <source>
        <dbReference type="PROSITE" id="PS50166"/>
    </source>
</evidence>
<keyword evidence="3" id="KW-0813">Transport</keyword>
<evidence type="ECO:0000256" key="5">
    <source>
        <dbReference type="ARBA" id="ARBA00022737"/>
    </source>
</evidence>
<dbReference type="InterPro" id="IPR040122">
    <property type="entry name" value="Importin_beta"/>
</dbReference>
<comment type="similarity">
    <text evidence="2">Belongs to the importin beta family. Importin beta-1 subfamily.</text>
</comment>
<dbReference type="OMA" id="THVKQAT"/>
<dbReference type="GO" id="GO:0005634">
    <property type="term" value="C:nucleus"/>
    <property type="evidence" value="ECO:0000318"/>
    <property type="project" value="GO_Central"/>
</dbReference>
<dbReference type="SUPFAM" id="SSF48371">
    <property type="entry name" value="ARM repeat"/>
    <property type="match status" value="1"/>
</dbReference>
<evidence type="ECO:0000256" key="2">
    <source>
        <dbReference type="ARBA" id="ARBA00010907"/>
    </source>
</evidence>
<dbReference type="GO" id="GO:0061608">
    <property type="term" value="F:nuclear import signal receptor activity"/>
    <property type="evidence" value="ECO:0000318"/>
    <property type="project" value="GO_Central"/>
</dbReference>
<dbReference type="GO" id="GO:0031267">
    <property type="term" value="F:small GTPase binding"/>
    <property type="evidence" value="ECO:0007669"/>
    <property type="project" value="InterPro"/>
</dbReference>
<proteinExistence type="inferred from homology"/>
<dbReference type="PROSITE" id="PS50166">
    <property type="entry name" value="IMPORTIN_B_NT"/>
    <property type="match status" value="1"/>
</dbReference>
<keyword evidence="9" id="KW-1185">Reference proteome</keyword>
<dbReference type="Pfam" id="PF03810">
    <property type="entry name" value="IBN_N"/>
    <property type="match status" value="1"/>
</dbReference>
<feature type="domain" description="Importin N-terminal" evidence="7">
    <location>
        <begin position="24"/>
        <end position="104"/>
    </location>
</feature>
<organism evidence="8 9">
    <name type="scientific">Klebsormidium nitens</name>
    <name type="common">Green alga</name>
    <name type="synonym">Ulothrix nitens</name>
    <dbReference type="NCBI Taxonomy" id="105231"/>
    <lineage>
        <taxon>Eukaryota</taxon>
        <taxon>Viridiplantae</taxon>
        <taxon>Streptophyta</taxon>
        <taxon>Klebsormidiophyceae</taxon>
        <taxon>Klebsormidiales</taxon>
        <taxon>Klebsormidiaceae</taxon>
        <taxon>Klebsormidium</taxon>
    </lineage>
</organism>
<dbReference type="GO" id="GO:0008139">
    <property type="term" value="F:nuclear localization sequence binding"/>
    <property type="evidence" value="ECO:0000318"/>
    <property type="project" value="GO_Central"/>
</dbReference>
<gene>
    <name evidence="8" type="ORF">KFL_002250220</name>
</gene>
<keyword evidence="5" id="KW-0677">Repeat</keyword>
<reference evidence="8 9" key="1">
    <citation type="journal article" date="2014" name="Nat. Commun.">
        <title>Klebsormidium flaccidum genome reveals primary factors for plant terrestrial adaptation.</title>
        <authorList>
            <person name="Hori K."/>
            <person name="Maruyama F."/>
            <person name="Fujisawa T."/>
            <person name="Togashi T."/>
            <person name="Yamamoto N."/>
            <person name="Seo M."/>
            <person name="Sato S."/>
            <person name="Yamada T."/>
            <person name="Mori H."/>
            <person name="Tajima N."/>
            <person name="Moriyama T."/>
            <person name="Ikeuchi M."/>
            <person name="Watanabe M."/>
            <person name="Wada H."/>
            <person name="Kobayashi K."/>
            <person name="Saito M."/>
            <person name="Masuda T."/>
            <person name="Sasaki-Sekimoto Y."/>
            <person name="Mashiguchi K."/>
            <person name="Awai K."/>
            <person name="Shimojima M."/>
            <person name="Masuda S."/>
            <person name="Iwai M."/>
            <person name="Nobusawa T."/>
            <person name="Narise T."/>
            <person name="Kondo S."/>
            <person name="Saito H."/>
            <person name="Sato R."/>
            <person name="Murakawa M."/>
            <person name="Ihara Y."/>
            <person name="Oshima-Yamada Y."/>
            <person name="Ohtaka K."/>
            <person name="Satoh M."/>
            <person name="Sonobe K."/>
            <person name="Ishii M."/>
            <person name="Ohtani R."/>
            <person name="Kanamori-Sato M."/>
            <person name="Honoki R."/>
            <person name="Miyazaki D."/>
            <person name="Mochizuki H."/>
            <person name="Umetsu J."/>
            <person name="Higashi K."/>
            <person name="Shibata D."/>
            <person name="Kamiya Y."/>
            <person name="Sato N."/>
            <person name="Nakamura Y."/>
            <person name="Tabata S."/>
            <person name="Ida S."/>
            <person name="Kurokawa K."/>
            <person name="Ohta H."/>
        </authorList>
    </citation>
    <scope>NUCLEOTIDE SEQUENCE [LARGE SCALE GENOMIC DNA]</scope>
    <source>
        <strain evidence="8 9">NIES-2285</strain>
    </source>
</reference>
<dbReference type="SMART" id="SM00913">
    <property type="entry name" value="IBN_N"/>
    <property type="match status" value="1"/>
</dbReference>
<evidence type="ECO:0000256" key="6">
    <source>
        <dbReference type="ARBA" id="ARBA00022927"/>
    </source>
</evidence>
<dbReference type="InterPro" id="IPR011989">
    <property type="entry name" value="ARM-like"/>
</dbReference>